<dbReference type="EMBL" id="SIXC01000005">
    <property type="protein sequence ID" value="TBH80597.1"/>
    <property type="molecule type" value="Genomic_DNA"/>
</dbReference>
<name>A0A6H3F618_9BACT</name>
<accession>A0A6H3F618</accession>
<comment type="similarity">
    <text evidence="1 2">Belongs to the MEMO1 family.</text>
</comment>
<dbReference type="Pfam" id="PF01875">
    <property type="entry name" value="Memo"/>
    <property type="match status" value="1"/>
</dbReference>
<comment type="caution">
    <text evidence="3">The sequence shown here is derived from an EMBL/GenBank/DDBJ whole genome shotgun (WGS) entry which is preliminary data.</text>
</comment>
<proteinExistence type="inferred from homology"/>
<protein>
    <recommendedName>
        <fullName evidence="2">MEMO1 family protein EB812_05555</fullName>
    </recommendedName>
</protein>
<evidence type="ECO:0000313" key="3">
    <source>
        <dbReference type="EMBL" id="TBH80597.1"/>
    </source>
</evidence>
<dbReference type="HAMAP" id="MF_00055">
    <property type="entry name" value="MEMO1"/>
    <property type="match status" value="1"/>
</dbReference>
<evidence type="ECO:0000256" key="2">
    <source>
        <dbReference type="HAMAP-Rule" id="MF_00055"/>
    </source>
</evidence>
<dbReference type="NCBIfam" id="TIGR04336">
    <property type="entry name" value="AmmeMemoSam_B"/>
    <property type="match status" value="2"/>
</dbReference>
<dbReference type="RefSeq" id="WP_118230478.1">
    <property type="nucleotide sequence ID" value="NZ_DBFBQU010000003.1"/>
</dbReference>
<dbReference type="CDD" id="cd07361">
    <property type="entry name" value="MEMO_like"/>
    <property type="match status" value="1"/>
</dbReference>
<dbReference type="PANTHER" id="PTHR11060">
    <property type="entry name" value="PROTEIN MEMO1"/>
    <property type="match status" value="1"/>
</dbReference>
<dbReference type="Gene3D" id="3.40.830.10">
    <property type="entry name" value="LigB-like"/>
    <property type="match status" value="1"/>
</dbReference>
<sequence length="308" mass="31632">MPLRQPIAAGRFYPDDPEALRAALRACLTPKNLPEPTGPRPHRAASRLLGVMLPHAGYVYSGRVAGAVLAGPWGAGTVGAALPRRCVALCPNHTGQGQPLGVWSDGAWRTPLGDVPVDAPLAAALCAQGGFASDTACHLGEHAIEVLLPFLQSLPAAAAPEAPPQPDATMEPSVRVVVPVCVGTRRPEILRAAGQALGAVLAAAQTAGDPVGLVVSSDMNHYEDQQTTLQKDGLALERALACDPEALLDTVACNHISMCGAAPMALALYALRVLGEPWAELAAYDTSASASGDAAQVVGYAGLRFGIA</sequence>
<reference evidence="3 4" key="1">
    <citation type="submission" date="2018-12" db="EMBL/GenBank/DDBJ databases">
        <title>First genome draft of Desulfovibrio legallis sp. nov.</title>
        <authorList>
            <person name="Ben Dhia O."/>
            <person name="Najjari A."/>
            <person name="Ferjani R."/>
            <person name="Fhoula I."/>
            <person name="Fardeau M.-L."/>
            <person name="Boudabbous A."/>
            <person name="Ouzari H.I."/>
        </authorList>
    </citation>
    <scope>NUCLEOTIDE SEQUENCE [LARGE SCALE GENOMIC DNA]</scope>
    <source>
        <strain evidence="3 4">H1T</strain>
    </source>
</reference>
<keyword evidence="4" id="KW-1185">Reference proteome</keyword>
<dbReference type="InterPro" id="IPR002737">
    <property type="entry name" value="MEMO1_fam"/>
</dbReference>
<gene>
    <name evidence="3" type="primary">amrB</name>
    <name evidence="3" type="ORF">EB812_05555</name>
</gene>
<evidence type="ECO:0000256" key="1">
    <source>
        <dbReference type="ARBA" id="ARBA00006315"/>
    </source>
</evidence>
<evidence type="ECO:0000313" key="4">
    <source>
        <dbReference type="Proteomes" id="UP000292919"/>
    </source>
</evidence>
<dbReference type="Proteomes" id="UP000292919">
    <property type="component" value="Unassembled WGS sequence"/>
</dbReference>
<dbReference type="PANTHER" id="PTHR11060:SF0">
    <property type="entry name" value="PROTEIN MEMO1"/>
    <property type="match status" value="1"/>
</dbReference>
<organism evidence="3 4">
    <name type="scientific">Desulfovibrio legallii</name>
    <dbReference type="NCBI Taxonomy" id="571438"/>
    <lineage>
        <taxon>Bacteria</taxon>
        <taxon>Pseudomonadati</taxon>
        <taxon>Thermodesulfobacteriota</taxon>
        <taxon>Desulfovibrionia</taxon>
        <taxon>Desulfovibrionales</taxon>
        <taxon>Desulfovibrionaceae</taxon>
        <taxon>Desulfovibrio</taxon>
    </lineage>
</organism>
<dbReference type="AlphaFoldDB" id="A0A6H3F618"/>